<feature type="region of interest" description="Disordered" evidence="1">
    <location>
        <begin position="2413"/>
        <end position="2438"/>
    </location>
</feature>
<feature type="compositionally biased region" description="Low complexity" evidence="1">
    <location>
        <begin position="4009"/>
        <end position="4018"/>
    </location>
</feature>
<feature type="region of interest" description="Disordered" evidence="1">
    <location>
        <begin position="673"/>
        <end position="784"/>
    </location>
</feature>
<feature type="compositionally biased region" description="Basic residues" evidence="1">
    <location>
        <begin position="3817"/>
        <end position="3827"/>
    </location>
</feature>
<feature type="compositionally biased region" description="Low complexity" evidence="1">
    <location>
        <begin position="558"/>
        <end position="568"/>
    </location>
</feature>
<sequence length="4590" mass="490236">MEKDGLIRSLLTSPSLNPSQLQLPGPVLSQSRNGLGSSGLNTSSFRRPCSSSSSSSRPGSPRGDGGVGGEGRGRSQSDPHARFTTVLRIASGQDSETDTVILDHPYARPWNWRPEASHARPRKTLFMTKQPRPSHLAPRQEEVIDVSSDPPLGPPLPYDPGKARQVMSECQRHVVFARLDHLKPDPRTVDDDNTLGGQPDEEEEEDWEEKIPKLGWTEAQMTLFSKVVQILDSDRLGRLALKNTHNEPVTRRALVDKTSAKFRQVLARVNWDSKLTQWVHSILLQHLSLSYLAAYLDILQTLKSKIPTLIDKMVALSSTHRGASVEALNLLLKRPWDPAVPSLNHHKPRKLEGSVVVVQVPSGRPSSIPQAPRRIRFFNAQLQHMAKTVPVMISQESSDAGTVLEQILAAVRARVAEVRSQYPASPIVLLGWGIGAVIACHVSMLESVTATICLGFPMVGASGKRGEADDPLLDCRTPTLFIIGEKAANVSVEDMEELRVRLRVETGLVVVGGADSHLRLSCQKRHLEGVTQSMVDRCIVDEIGDFLFNLLNENSTGVMSGSNSGSSSAHHHHQGLTPSSSPFPPGFTNPLPPRPARKEPSSNSRKRKISSGGGGGSGGGGLDSSAVPASPAKISRPNTPISMGTISCGGGGSGGGGTSLKIPVGVAALSPASYSSDHPLTSTSFTSSTTHATGQTTSSSSLNRKYTRRSDSRRYSKTHTSTTLPPQSTSSLSSPLPPGVNSADSSSTHSTTTAATEETTGRTTTTTSTTTTLSGGPSMTTISLGSLAPISRHNYHRILHLPSSENATTTSGSSLNSTTTTITTTTTTKTLPTTTTTKNSTNTIMTKTPSATTTTTTKPTLQNPELDPKLISVTTIGPRISSNTPTTDQQGDVRREVFKVPHCYSNKGHQKARLGHDDGGSCLKSTVGGGEGKVFEEGGKVRGERRGVTEGSGKGERHFMGKARGSGHVSNQSLVIDNLSVVVEGRLGGKGGEEKVVQVVQDEGGNISENYNSKGENLGCNNWNSGYFSAHNSDTCTGHFSGHNWSNGHFSGHNLNRRYNLAHNLDTKNWSGHTKLDTENFTGHNLDTGVFSGHNLDTGVFPGHSMDSIFVSGLHQNCSRQMMGPQNCLWWDSAGIRSGNMWYPSLDSLGHTHVKEFMAQEELGAQTGIDKNVGEGTEIENEGSRVGGGGTEIGRKVGGGTGEGTEIENEGSRVGGGTEIGKNVGGGRTEVEMEVQDITGIETERGGGGTEIEIEVGENEGTEIVREVGGKEIGIARDVRDKPSSEEKTKVGKGETTGIVVEELTERIINEGSEETVARKGTGRGIIRAAREVGGGEEEESGLEIRGGLEGRERGGSYMAVEDVIESGEEGYIWLDRHSTFFNSMDYSCHLLDNIALCDTLSSITTEDCKTDTQQSCSNYVDFDHRTGKSYWILESPKVEHKAHRLWFGGEAWGNERDKDMLCVDMVLDEDVRNKFGGSDGVDEDIWPDVRESGEMWYGREWDGMQEKRKMLFGNDAWSVVDMQREKWFRYFSDPKSNGAMYSEMWDAGKRWDMIEEEDTKVCDDDDDDYTAIVTETSVVKKHTEMYDELHRVKEKETENYSETYVGKEKDVISSQECTREQKEKIILETGTGMCNVRDFNAIDLSDNTTCQTLLTMSTTTNPDILNDDIAKRNEVSSGDASDCDALGFGYTPIEYLVSPEWNPNSDSGESIDSPARTAAKEITLNLGSSGRSVVHFYGMDCENVFKHPECLNVASAHSKSEGVPGESLADIYSGSFLHFPGGVTMDKFTDTCLIEESCKSSDSHNSNITKLSEKLGIQDGPFIHLADSINMTDRLVDRYLKDMNNQKQLTRPLRLWGSHKHSNVWNEGGYIDVFESQLEKMCFIHACQPWTRDFDLGQRYNRLTDCDMVAVLTSPETFECVSEIIPDTTTTTMIYTNKTFSQQSGQSEVAVSQPLTSPPSSSSSSKSEGSEGPQGSPILRQRLSVSVHGITACCNPKGNFGQVHETGLQDYPCLYDGGVGNNYYQLLPLTHERGTALQTSIDGVGGGGGGVDDGGGGVDGGGVVDGGGGVDDGGGGVDDGGGGVDGGGVVDGGGGVDGGGVVDGGGGVDDGGGGVVDGGGGVVVDGGGVVVVDGGGGVVDDGVRGGFIVGDSWSASERICIEEDTGVLDRLCEDNGDDCDNSDKLCKENDSDCGGSNRCVNEITKGCSGTDSFNDENGDSSGGPERMDDESFNRTGSVKEHYDTKLNMNSRSELVDAGVRSNVTSKHNVQVNEGINVGYDHLVQPNADTDTNVMKLDTSSEHNTSVHLVTDLMNGHGNSMQSNNSIGNVDDSCMTFSSSSSDIHCQCQSVHVIDSTVEFHSDNSQNPTWVISSVNDSTTPGHTKQTLTLPPPQSHHLSSSLTMDPVSLPPTTMSPCCLPTHTHPSASSNSHVTSSPHTINIASPSTFSSHSLTTINPASANFVFPAAAAASSFTFSPHFMNPISSLASHPPPSLASHPPPSLASHPPISPSSHPPPSLASHPPISPSSHPPPSLASHPPISPSSHPPPSLASHPPPSLASHPPPSLASHPPPSLASHPPISPSSHPPPSLASHPPISPSSHPPPSLASHPPISPSSHPPPSLASHPPPPSLNNPLDFSQCTSPRQENPMVLLVPVDGVDPYAPKILLSSEDLVRASGRMRWIVRTPKDAAAPYSPIVPVSVPSITLGHDSLPPCSVSTSITASVLAPHSIHSCSPSSLVSESIYISSLDSCIPSSSTIRPPLPPPDFVPMSVATTLSLATLPLAHPTPFHTAQNAGSTAFIFSPAPGNPPSPHIPIVSIPDITIVPGLKPAPDLTTNLSYVIKNPLTPVTSSGFLPVPQSSFTSTFPECPGKNCSPSSEKYTTSVPPPFSSDMCNLAFTSVQVCPQSHTISLDVPCPSDQSPSLSLSECSLNSGESVITSVPNAPNQSHITGSFPHFVSAMTPMPYHSSSSSLTPPSFNPYLDPTTTFSSPTTPLYVPTFLPTLEHQTGDSSCPVDQNVVYPDPPQLANTEHHSNSQNNNNTMYCTPSQPLLYNHTTNVQSGVYTHPSYLMYGDNDHHSTQNGNGQPDSLPFMYYEFPRSQKCTYSNTQHMEYNTIGSQRDEKEESDEMETQHCNSGYNDNPVKEWSEEGGGGGGRDGNKLVEQGDTKTREHTGGICHSHPHSEFNSHSHSELHSHSHSELHSHPHSELHSHLHSELHSRPHSHPHSEFNSHSHSEFNSHPHSEVHLHPHSEFNSHPHSELHSHPHSEFNSHPHSRPHSEFNSHPHSDFHSHSHFEGYPSPHSNFHPYTHSEHYWLPHAENLPLHHSEFHSLLYSESHPFLPHSVSHSHPLSKSLSVPHFESCSYLHSVPHSDSHMHRHPELPYYLLHRDSHSHHILSTSQSECHSYNIHSVPHSSVSQPDSHTRHHSVPPSDSQTHPPQSALQSESLPTHNQTDNNNNNNIPLIDLTTTSSDNDDDENRPIDRYRQYPNSHDNITIKNNNNNNNNNNKKRGKWVRLVRREGKVGRGGRGRTRRQQHHHTVIEFLTSLTREERLSHSAMIPTQSLSDLKGSTTLPGVDDMQVNGVISGSGFIPESELIPVSNPFEMIATEASVTSRTLEYTPDTSSAPVLLQRIPCTTVTSIADTALQQQLSCVAKSRKIYTEMEIDEISTVAPSVKGVQKNMTGTSDADPLILIRRKISPHHLDSESSVLTYVEQKSSTPDTVLTKSSMSSSCTPNHELLVPVGSPTQDCIGSNIMSRKRPSSISFSQNTTAFTPDAKSPAHSTTGTPPCTTKCLYIPNTLTTQKQQHRTGGPRTWRRGRGRSRRTSSGNGRISGRLGTFLPSSAMSKTEVSIPQTAIPMSSHIVSTNNPAISMPNPDAVIGAGLTGRITTGFLLGSLSGKLLKESPPMITPATTTTVAAASSDTHHRKVVGSTIVTPLGWSKRIRPSSSSTTTTTSSSSSTTTKPRQIIHPLASTRLVGGDSNINTSTPVTTPILLSTSDTPTDANTTTTTTLRGGLNGRNGGVRVYSGSPRTSPSSFLLTNVTSNPSPRLTGQSMVITNTGGEDTDGDGVGVNRSSSNISEASLTLGVVGSVVVSSDTSTSGSVVEGMMKVNSGGSSNMVSVTGGRVVSGSGGTAVTSSSSSIVSMDGVKVNSSGVVNVGSGRGRVILTSSPRVVRPITPIRNPSTNRPTVMLVTNPSNTVLTSTVSSKSNVTLTTKLALASSHTPTILSANSSSTAITPTAMVLDSPTPSQTNQPSAVPTGELDLLVAASEMSERAHNSPASGTSQIPMETISTTNSVFTLTSSSTSTSNSAFACNNSSTYTSTSSTISTSTSSSSAMEAPRPTPSTSVIHITRRDDSLLPLVSLSPGVVTAKSTVVDVAANTNTATATTNTHKLPGTILTTSHKLPVTITTTTQPVRTIVTATGNALSLSSSTSGVKVPPTTKIKTSTKLLSAGTSLFTARVSPSTTTTTTRVPFSATTTTTPVPCSTITTLKSSSTTTTTNVPSSTTNTTTSTQSKSHGIVTRTFTLSSGSGSGGDLGKSRRSSILPTLRDTHTKEQQGPSNFKGGRETRARSKIKTRGRMSL</sequence>
<feature type="compositionally biased region" description="Polar residues" evidence="1">
    <location>
        <begin position="10"/>
        <end position="22"/>
    </location>
</feature>
<feature type="compositionally biased region" description="Pro residues" evidence="1">
    <location>
        <begin position="2490"/>
        <end position="2632"/>
    </location>
</feature>
<feature type="compositionally biased region" description="Polar residues" evidence="1">
    <location>
        <begin position="4033"/>
        <end position="4054"/>
    </location>
</feature>
<feature type="region of interest" description="Disordered" evidence="1">
    <location>
        <begin position="2489"/>
        <end position="2643"/>
    </location>
</feature>
<dbReference type="GO" id="GO:0045944">
    <property type="term" value="P:positive regulation of transcription by RNA polymerase II"/>
    <property type="evidence" value="ECO:0007669"/>
    <property type="project" value="TreeGrafter"/>
</dbReference>
<feature type="compositionally biased region" description="Low complexity" evidence="1">
    <location>
        <begin position="28"/>
        <end position="61"/>
    </location>
</feature>
<feature type="compositionally biased region" description="Gly residues" evidence="1">
    <location>
        <begin position="1213"/>
        <end position="1225"/>
    </location>
</feature>
<feature type="compositionally biased region" description="Basic residues" evidence="1">
    <location>
        <begin position="4579"/>
        <end position="4590"/>
    </location>
</feature>
<feature type="compositionally biased region" description="Low complexity" evidence="1">
    <location>
        <begin position="808"/>
        <end position="860"/>
    </location>
</feature>
<feature type="compositionally biased region" description="Low complexity" evidence="1">
    <location>
        <begin position="3828"/>
        <end position="3838"/>
    </location>
</feature>
<dbReference type="SUPFAM" id="SSF53474">
    <property type="entry name" value="alpha/beta-Hydrolases"/>
    <property type="match status" value="1"/>
</dbReference>
<proteinExistence type="predicted"/>
<evidence type="ECO:0000259" key="2">
    <source>
        <dbReference type="Pfam" id="PF20408"/>
    </source>
</evidence>
<feature type="region of interest" description="Disordered" evidence="1">
    <location>
        <begin position="131"/>
        <end position="154"/>
    </location>
</feature>
<organism evidence="4 5">
    <name type="scientific">Petrolisthes manimaculis</name>
    <dbReference type="NCBI Taxonomy" id="1843537"/>
    <lineage>
        <taxon>Eukaryota</taxon>
        <taxon>Metazoa</taxon>
        <taxon>Ecdysozoa</taxon>
        <taxon>Arthropoda</taxon>
        <taxon>Crustacea</taxon>
        <taxon>Multicrustacea</taxon>
        <taxon>Malacostraca</taxon>
        <taxon>Eumalacostraca</taxon>
        <taxon>Eucarida</taxon>
        <taxon>Decapoda</taxon>
        <taxon>Pleocyemata</taxon>
        <taxon>Anomura</taxon>
        <taxon>Galatheoidea</taxon>
        <taxon>Porcellanidae</taxon>
        <taxon>Petrolisthes</taxon>
    </lineage>
</organism>
<dbReference type="GO" id="GO:0044545">
    <property type="term" value="C:NSL complex"/>
    <property type="evidence" value="ECO:0007669"/>
    <property type="project" value="TreeGrafter"/>
</dbReference>
<feature type="region of interest" description="Disordered" evidence="1">
    <location>
        <begin position="3805"/>
        <end position="3842"/>
    </location>
</feature>
<dbReference type="Proteomes" id="UP001292094">
    <property type="component" value="Unassembled WGS sequence"/>
</dbReference>
<feature type="region of interest" description="Disordered" evidence="1">
    <location>
        <begin position="803"/>
        <end position="865"/>
    </location>
</feature>
<feature type="region of interest" description="Disordered" evidence="1">
    <location>
        <begin position="1179"/>
        <end position="1225"/>
    </location>
</feature>
<feature type="compositionally biased region" description="Low complexity" evidence="1">
    <location>
        <begin position="3950"/>
        <end position="3966"/>
    </location>
</feature>
<dbReference type="PANTHER" id="PTHR13136">
    <property type="entry name" value="TESTIS DEVELOPMENT PROTEIN PRTD"/>
    <property type="match status" value="1"/>
</dbReference>
<feature type="compositionally biased region" description="Basic and acidic residues" evidence="1">
    <location>
        <begin position="71"/>
        <end position="80"/>
    </location>
</feature>
<dbReference type="PANTHER" id="PTHR13136:SF16">
    <property type="entry name" value="KAT8 REGULATORY NSL COMPLEX SUBUNIT 3"/>
    <property type="match status" value="1"/>
</dbReference>
<feature type="compositionally biased region" description="Low complexity" evidence="1">
    <location>
        <begin position="1953"/>
        <end position="1978"/>
    </location>
</feature>
<evidence type="ECO:0000313" key="4">
    <source>
        <dbReference type="EMBL" id="KAK4318834.1"/>
    </source>
</evidence>
<dbReference type="InterPro" id="IPR026555">
    <property type="entry name" value="NSL3/Tex30"/>
</dbReference>
<dbReference type="Gene3D" id="3.40.50.1820">
    <property type="entry name" value="alpha/beta hydrolase"/>
    <property type="match status" value="1"/>
</dbReference>
<feature type="compositionally biased region" description="Polar residues" evidence="1">
    <location>
        <begin position="2633"/>
        <end position="2643"/>
    </location>
</feature>
<feature type="region of interest" description="Disordered" evidence="1">
    <location>
        <begin position="944"/>
        <end position="967"/>
    </location>
</feature>
<feature type="region of interest" description="Disordered" evidence="1">
    <location>
        <begin position="558"/>
        <end position="650"/>
    </location>
</feature>
<feature type="compositionally biased region" description="Basic and acidic residues" evidence="1">
    <location>
        <begin position="2226"/>
        <end position="2245"/>
    </location>
</feature>
<feature type="compositionally biased region" description="Low complexity" evidence="1">
    <location>
        <begin position="742"/>
        <end position="781"/>
    </location>
</feature>
<feature type="region of interest" description="Disordered" evidence="1">
    <location>
        <begin position="4554"/>
        <end position="4590"/>
    </location>
</feature>
<feature type="compositionally biased region" description="Low complexity" evidence="1">
    <location>
        <begin position="681"/>
        <end position="701"/>
    </location>
</feature>
<dbReference type="Pfam" id="PF23154">
    <property type="entry name" value="KANSL3_1st"/>
    <property type="match status" value="1"/>
</dbReference>
<feature type="region of interest" description="Disordered" evidence="1">
    <location>
        <begin position="1947"/>
        <end position="1978"/>
    </location>
</feature>
<reference evidence="4" key="1">
    <citation type="submission" date="2023-11" db="EMBL/GenBank/DDBJ databases">
        <title>Genome assemblies of two species of porcelain crab, Petrolisthes cinctipes and Petrolisthes manimaculis (Anomura: Porcellanidae).</title>
        <authorList>
            <person name="Angst P."/>
        </authorList>
    </citation>
    <scope>NUCLEOTIDE SEQUENCE</scope>
    <source>
        <strain evidence="4">PB745_02</strain>
        <tissue evidence="4">Gill</tissue>
    </source>
</reference>
<feature type="region of interest" description="Disordered" evidence="1">
    <location>
        <begin position="4499"/>
        <end position="4525"/>
    </location>
</feature>
<feature type="region of interest" description="Disordered" evidence="1">
    <location>
        <begin position="183"/>
        <end position="208"/>
    </location>
</feature>
<evidence type="ECO:0000256" key="1">
    <source>
        <dbReference type="SAM" id="MobiDB-lite"/>
    </source>
</evidence>
<feature type="compositionally biased region" description="Polar residues" evidence="1">
    <location>
        <begin position="3489"/>
        <end position="3498"/>
    </location>
</feature>
<dbReference type="EMBL" id="JAWZYT010000795">
    <property type="protein sequence ID" value="KAK4318834.1"/>
    <property type="molecule type" value="Genomic_DNA"/>
</dbReference>
<feature type="compositionally biased region" description="Low complexity" evidence="1">
    <location>
        <begin position="4499"/>
        <end position="4524"/>
    </location>
</feature>
<feature type="compositionally biased region" description="Basic and acidic residues" evidence="1">
    <location>
        <begin position="3182"/>
        <end position="3296"/>
    </location>
</feature>
<feature type="region of interest" description="Disordered" evidence="1">
    <location>
        <begin position="2378"/>
        <end position="2401"/>
    </location>
</feature>
<feature type="compositionally biased region" description="Basic and acidic residues" evidence="1">
    <location>
        <begin position="944"/>
        <end position="959"/>
    </location>
</feature>
<evidence type="ECO:0000313" key="5">
    <source>
        <dbReference type="Proteomes" id="UP001292094"/>
    </source>
</evidence>
<feature type="compositionally biased region" description="Acidic residues" evidence="1">
    <location>
        <begin position="199"/>
        <end position="208"/>
    </location>
</feature>
<feature type="compositionally biased region" description="Pro residues" evidence="1">
    <location>
        <begin position="581"/>
        <end position="594"/>
    </location>
</feature>
<gene>
    <name evidence="4" type="ORF">Pmani_010156</name>
</gene>
<feature type="compositionally biased region" description="Low complexity" evidence="1">
    <location>
        <begin position="3450"/>
        <end position="3473"/>
    </location>
</feature>
<feature type="compositionally biased region" description="Low complexity" evidence="1">
    <location>
        <begin position="3499"/>
        <end position="3508"/>
    </location>
</feature>
<feature type="compositionally biased region" description="Polar residues" evidence="1">
    <location>
        <begin position="2423"/>
        <end position="2438"/>
    </location>
</feature>
<feature type="domain" description="KANL3/Tex30 alpha/beta hydrolase-like" evidence="2">
    <location>
        <begin position="404"/>
        <end position="518"/>
    </location>
</feature>
<dbReference type="InterPro" id="IPR056519">
    <property type="entry name" value="KANSL3_1st"/>
</dbReference>
<feature type="compositionally biased region" description="Low complexity" evidence="1">
    <location>
        <begin position="718"/>
        <end position="734"/>
    </location>
</feature>
<dbReference type="Pfam" id="PF20408">
    <property type="entry name" value="Abhydrolase_11"/>
    <property type="match status" value="1"/>
</dbReference>
<feature type="compositionally biased region" description="Basic and acidic residues" evidence="1">
    <location>
        <begin position="3158"/>
        <end position="3174"/>
    </location>
</feature>
<evidence type="ECO:0008006" key="6">
    <source>
        <dbReference type="Google" id="ProtNLM"/>
    </source>
</evidence>
<dbReference type="InterPro" id="IPR046879">
    <property type="entry name" value="KANL3/Tex30_Abhydrolase"/>
</dbReference>
<feature type="region of interest" description="Disordered" evidence="1">
    <location>
        <begin position="3992"/>
        <end position="4054"/>
    </location>
</feature>
<feature type="region of interest" description="Disordered" evidence="1">
    <location>
        <begin position="3411"/>
        <end position="3512"/>
    </location>
</feature>
<feature type="domain" description="KANSL3 helical" evidence="3">
    <location>
        <begin position="201"/>
        <end position="317"/>
    </location>
</feature>
<accession>A0AAE1Q212</accession>
<feature type="compositionally biased region" description="Gly residues" evidence="1">
    <location>
        <begin position="1185"/>
        <end position="1203"/>
    </location>
</feature>
<protein>
    <recommendedName>
        <fullName evidence="6">KAT8 regulatory NSL complex subunit 3</fullName>
    </recommendedName>
</protein>
<dbReference type="InterPro" id="IPR029058">
    <property type="entry name" value="AB_hydrolase_fold"/>
</dbReference>
<comment type="caution">
    <text evidence="4">The sequence shown here is derived from an EMBL/GenBank/DDBJ whole genome shotgun (WGS) entry which is preliminary data.</text>
</comment>
<feature type="region of interest" description="Disordered" evidence="1">
    <location>
        <begin position="2211"/>
        <end position="2245"/>
    </location>
</feature>
<feature type="region of interest" description="Disordered" evidence="1">
    <location>
        <begin position="3943"/>
        <end position="3972"/>
    </location>
</feature>
<feature type="region of interest" description="Disordered" evidence="1">
    <location>
        <begin position="4324"/>
        <end position="4353"/>
    </location>
</feature>
<feature type="region of interest" description="Disordered" evidence="1">
    <location>
        <begin position="1"/>
        <end position="80"/>
    </location>
</feature>
<feature type="compositionally biased region" description="Gly residues" evidence="1">
    <location>
        <begin position="611"/>
        <end position="622"/>
    </location>
</feature>
<feature type="compositionally biased region" description="Polar residues" evidence="1">
    <location>
        <begin position="3992"/>
        <end position="4008"/>
    </location>
</feature>
<feature type="compositionally biased region" description="Low complexity" evidence="1">
    <location>
        <begin position="4324"/>
        <end position="4341"/>
    </location>
</feature>
<name>A0AAE1Q212_9EUCA</name>
<feature type="region of interest" description="Disordered" evidence="1">
    <location>
        <begin position="3118"/>
        <end position="3296"/>
    </location>
</feature>
<feature type="compositionally biased region" description="Polar residues" evidence="1">
    <location>
        <begin position="3432"/>
        <end position="3449"/>
    </location>
</feature>
<keyword evidence="5" id="KW-1185">Reference proteome</keyword>
<feature type="compositionally biased region" description="Polar residues" evidence="1">
    <location>
        <begin position="3411"/>
        <end position="3422"/>
    </location>
</feature>
<evidence type="ECO:0000259" key="3">
    <source>
        <dbReference type="Pfam" id="PF23154"/>
    </source>
</evidence>